<evidence type="ECO:0000259" key="2">
    <source>
        <dbReference type="PROSITE" id="PS50943"/>
    </source>
</evidence>
<dbReference type="InterPro" id="IPR010982">
    <property type="entry name" value="Lambda_DNA-bd_dom_sf"/>
</dbReference>
<comment type="caution">
    <text evidence="3">The sequence shown here is derived from an EMBL/GenBank/DDBJ whole genome shotgun (WGS) entry which is preliminary data.</text>
</comment>
<dbReference type="SMART" id="SM00530">
    <property type="entry name" value="HTH_XRE"/>
    <property type="match status" value="1"/>
</dbReference>
<dbReference type="RefSeq" id="WP_057878259.1">
    <property type="nucleotide sequence ID" value="NZ_JQCA01000048.1"/>
</dbReference>
<name>A0A0R2LXM1_9LACO</name>
<dbReference type="AlphaFoldDB" id="A0A0R2LXM1"/>
<gene>
    <name evidence="3" type="ORF">IV54_GL001796</name>
</gene>
<dbReference type="Proteomes" id="UP000051906">
    <property type="component" value="Unassembled WGS sequence"/>
</dbReference>
<dbReference type="PROSITE" id="PS50943">
    <property type="entry name" value="HTH_CROC1"/>
    <property type="match status" value="1"/>
</dbReference>
<organism evidence="3 4">
    <name type="scientific">Levilactobacillus paucivorans</name>
    <dbReference type="NCBI Taxonomy" id="616990"/>
    <lineage>
        <taxon>Bacteria</taxon>
        <taxon>Bacillati</taxon>
        <taxon>Bacillota</taxon>
        <taxon>Bacilli</taxon>
        <taxon>Lactobacillales</taxon>
        <taxon>Lactobacillaceae</taxon>
        <taxon>Levilactobacillus</taxon>
    </lineage>
</organism>
<feature type="region of interest" description="Disordered" evidence="1">
    <location>
        <begin position="77"/>
        <end position="110"/>
    </location>
</feature>
<dbReference type="InterPro" id="IPR001387">
    <property type="entry name" value="Cro/C1-type_HTH"/>
</dbReference>
<dbReference type="SUPFAM" id="SSF51306">
    <property type="entry name" value="LexA/Signal peptidase"/>
    <property type="match status" value="1"/>
</dbReference>
<evidence type="ECO:0000313" key="4">
    <source>
        <dbReference type="Proteomes" id="UP000051906"/>
    </source>
</evidence>
<keyword evidence="4" id="KW-1185">Reference proteome</keyword>
<dbReference type="Pfam" id="PF01381">
    <property type="entry name" value="HTH_3"/>
    <property type="match status" value="1"/>
</dbReference>
<sequence length="240" mass="26467">MQDSTFGNELRKICRGKGDSVRKVALYAGISASYYSQIENNKRQIPKPNTLRKIAKGLRISETQIFELADLIPDDLEKAKSPDKKPSGRTKSHSLNMMANTDSLPTTSSLRIPISDTHTELRIPDNMKVSSKLPVRDAKATGLAWLKVTDTNLMMLGILQNDLVVVDSTEEACQLASENAKLVAINLKSGKTTIRRALPVANDQVLLTTGFPSEKSVFLSRDKFEAQLAGAVINLYRDVH</sequence>
<evidence type="ECO:0000256" key="1">
    <source>
        <dbReference type="SAM" id="MobiDB-lite"/>
    </source>
</evidence>
<proteinExistence type="predicted"/>
<dbReference type="EMBL" id="JQCA01000048">
    <property type="protein sequence ID" value="KRO03949.1"/>
    <property type="molecule type" value="Genomic_DNA"/>
</dbReference>
<evidence type="ECO:0000313" key="3">
    <source>
        <dbReference type="EMBL" id="KRO03949.1"/>
    </source>
</evidence>
<feature type="compositionally biased region" description="Polar residues" evidence="1">
    <location>
        <begin position="93"/>
        <end position="110"/>
    </location>
</feature>
<feature type="domain" description="HTH cro/C1-type" evidence="2">
    <location>
        <begin position="10"/>
        <end position="65"/>
    </location>
</feature>
<reference evidence="3 4" key="1">
    <citation type="journal article" date="2015" name="Genome Announc.">
        <title>Expanding the biotechnology potential of lactobacilli through comparative genomics of 213 strains and associated genera.</title>
        <authorList>
            <person name="Sun Z."/>
            <person name="Harris H.M."/>
            <person name="McCann A."/>
            <person name="Guo C."/>
            <person name="Argimon S."/>
            <person name="Zhang W."/>
            <person name="Yang X."/>
            <person name="Jeffery I.B."/>
            <person name="Cooney J.C."/>
            <person name="Kagawa T.F."/>
            <person name="Liu W."/>
            <person name="Song Y."/>
            <person name="Salvetti E."/>
            <person name="Wrobel A."/>
            <person name="Rasinkangas P."/>
            <person name="Parkhill J."/>
            <person name="Rea M.C."/>
            <person name="O'Sullivan O."/>
            <person name="Ritari J."/>
            <person name="Douillard F.P."/>
            <person name="Paul Ross R."/>
            <person name="Yang R."/>
            <person name="Briner A.E."/>
            <person name="Felis G.E."/>
            <person name="de Vos W.M."/>
            <person name="Barrangou R."/>
            <person name="Klaenhammer T.R."/>
            <person name="Caufield P.W."/>
            <person name="Cui Y."/>
            <person name="Zhang H."/>
            <person name="O'Toole P.W."/>
        </authorList>
    </citation>
    <scope>NUCLEOTIDE SEQUENCE [LARGE SCALE GENOMIC DNA]</scope>
    <source>
        <strain evidence="3 4">DSM 22467</strain>
    </source>
</reference>
<dbReference type="Gene3D" id="1.10.260.40">
    <property type="entry name" value="lambda repressor-like DNA-binding domains"/>
    <property type="match status" value="1"/>
</dbReference>
<protein>
    <recommendedName>
        <fullName evidence="2">HTH cro/C1-type domain-containing protein</fullName>
    </recommendedName>
</protein>
<feature type="compositionally biased region" description="Basic and acidic residues" evidence="1">
    <location>
        <begin position="77"/>
        <end position="86"/>
    </location>
</feature>
<dbReference type="SUPFAM" id="SSF47413">
    <property type="entry name" value="lambda repressor-like DNA-binding domains"/>
    <property type="match status" value="1"/>
</dbReference>
<accession>A0A0R2LXM1</accession>
<dbReference type="InterPro" id="IPR036286">
    <property type="entry name" value="LexA/Signal_pep-like_sf"/>
</dbReference>
<dbReference type="STRING" id="616990.IV54_GL001796"/>
<dbReference type="OrthoDB" id="9812960at2"/>
<dbReference type="CDD" id="cd00093">
    <property type="entry name" value="HTH_XRE"/>
    <property type="match status" value="1"/>
</dbReference>
<dbReference type="GO" id="GO:0003677">
    <property type="term" value="F:DNA binding"/>
    <property type="evidence" value="ECO:0007669"/>
    <property type="project" value="InterPro"/>
</dbReference>
<dbReference type="PATRIC" id="fig|616990.3.peg.1906"/>